<dbReference type="InterPro" id="IPR008000">
    <property type="entry name" value="Rham/fucose_mutarotase"/>
</dbReference>
<dbReference type="InterPro" id="IPR011008">
    <property type="entry name" value="Dimeric_a/b-barrel"/>
</dbReference>
<dbReference type="InterPro" id="IPR052996">
    <property type="entry name" value="Carb_Metab_Mutarotase"/>
</dbReference>
<dbReference type="Proteomes" id="UP000282184">
    <property type="component" value="Unassembled WGS sequence"/>
</dbReference>
<dbReference type="SUPFAM" id="SSF54909">
    <property type="entry name" value="Dimeric alpha+beta barrel"/>
    <property type="match status" value="1"/>
</dbReference>
<comment type="caution">
    <text evidence="1">The sequence shown here is derived from an EMBL/GenBank/DDBJ whole genome shotgun (WGS) entry which is preliminary data.</text>
</comment>
<dbReference type="PANTHER" id="PTHR43239">
    <property type="entry name" value="UPF0734 PROTEIN DDB_G0273871/DDB_G0273177"/>
    <property type="match status" value="1"/>
</dbReference>
<evidence type="ECO:0000313" key="1">
    <source>
        <dbReference type="EMBL" id="RTQ51629.1"/>
    </source>
</evidence>
<name>A0A431U5Z5_9BACT</name>
<sequence>MERPLRTSAQPSANLCEKRRPRVLAVLLLWLLPLLAPAQSPGETSVLVLTTFDHKLPSSSVVEAACRQQGVAGCSLYRWQNHLYVYGPAAGVAKLPRALHEAYPKAGIKLYAAPFYRFDRRRCTDQGTAGQWTNILLTAQLVADTVKQNEYMQYHATQFEQWPEVSQGFCNARFQQLLLFRQGRRLLLVISIPKGTTLAELNPLTTRNNPRVDEWNRRMSQYQEGLPGTRPGEVWVFPQPVPPLAQPKPVRKQRGL</sequence>
<dbReference type="Gene3D" id="3.30.70.100">
    <property type="match status" value="1"/>
</dbReference>
<organism evidence="1 2">
    <name type="scientific">Hymenobacter gummosus</name>
    <dbReference type="NCBI Taxonomy" id="1776032"/>
    <lineage>
        <taxon>Bacteria</taxon>
        <taxon>Pseudomonadati</taxon>
        <taxon>Bacteroidota</taxon>
        <taxon>Cytophagia</taxon>
        <taxon>Cytophagales</taxon>
        <taxon>Hymenobacteraceae</taxon>
        <taxon>Hymenobacter</taxon>
    </lineage>
</organism>
<evidence type="ECO:0000313" key="2">
    <source>
        <dbReference type="Proteomes" id="UP000282184"/>
    </source>
</evidence>
<dbReference type="EC" id="5.1.3.32" evidence="1"/>
<protein>
    <submittedName>
        <fullName evidence="1">L-rhamnose mutarotase</fullName>
        <ecNumber evidence="1">5.1.3.32</ecNumber>
    </submittedName>
</protein>
<dbReference type="EMBL" id="RXOF01000003">
    <property type="protein sequence ID" value="RTQ51629.1"/>
    <property type="molecule type" value="Genomic_DNA"/>
</dbReference>
<dbReference type="OrthoDB" id="1430580at2"/>
<dbReference type="PANTHER" id="PTHR43239:SF1">
    <property type="entry name" value="UPF0734 PROTEIN DDB_G0273871_DDB_G0273177"/>
    <property type="match status" value="1"/>
</dbReference>
<keyword evidence="1" id="KW-0413">Isomerase</keyword>
<dbReference type="GO" id="GO:0062192">
    <property type="term" value="F:L-rhamnose mutarotase activity"/>
    <property type="evidence" value="ECO:0007669"/>
    <property type="project" value="UniProtKB-EC"/>
</dbReference>
<dbReference type="AlphaFoldDB" id="A0A431U5Z5"/>
<gene>
    <name evidence="1" type="ORF">EJV47_07465</name>
</gene>
<accession>A0A431U5Z5</accession>
<keyword evidence="2" id="KW-1185">Reference proteome</keyword>
<reference evidence="1 2" key="1">
    <citation type="submission" date="2018-12" db="EMBL/GenBank/DDBJ databases">
        <title>Hymenobacter gummosus sp. nov., isolated from a spring.</title>
        <authorList>
            <person name="Nie L."/>
        </authorList>
    </citation>
    <scope>NUCLEOTIDE SEQUENCE [LARGE SCALE GENOMIC DNA]</scope>
    <source>
        <strain evidence="1 2">KCTC 52166</strain>
    </source>
</reference>
<dbReference type="Pfam" id="PF05336">
    <property type="entry name" value="rhaM"/>
    <property type="match status" value="1"/>
</dbReference>
<proteinExistence type="predicted"/>